<dbReference type="AlphaFoldDB" id="A0A1X6PFE1"/>
<dbReference type="EMBL" id="KV918789">
    <property type="protein sequence ID" value="OSX79550.1"/>
    <property type="molecule type" value="Genomic_DNA"/>
</dbReference>
<gene>
    <name evidence="2" type="ORF">BU14_0075s0040</name>
</gene>
<evidence type="ECO:0000313" key="2">
    <source>
        <dbReference type="EMBL" id="OSX79550.1"/>
    </source>
</evidence>
<organism evidence="2 3">
    <name type="scientific">Porphyra umbilicalis</name>
    <name type="common">Purple laver</name>
    <name type="synonym">Red alga</name>
    <dbReference type="NCBI Taxonomy" id="2786"/>
    <lineage>
        <taxon>Eukaryota</taxon>
        <taxon>Rhodophyta</taxon>
        <taxon>Bangiophyceae</taxon>
        <taxon>Bangiales</taxon>
        <taxon>Bangiaceae</taxon>
        <taxon>Porphyra</taxon>
    </lineage>
</organism>
<feature type="region of interest" description="Disordered" evidence="1">
    <location>
        <begin position="167"/>
        <end position="419"/>
    </location>
</feature>
<proteinExistence type="predicted"/>
<keyword evidence="3" id="KW-1185">Reference proteome</keyword>
<dbReference type="Proteomes" id="UP000218209">
    <property type="component" value="Unassembled WGS sequence"/>
</dbReference>
<reference evidence="2 3" key="1">
    <citation type="submission" date="2017-03" db="EMBL/GenBank/DDBJ databases">
        <title>WGS assembly of Porphyra umbilicalis.</title>
        <authorList>
            <person name="Brawley S.H."/>
            <person name="Blouin N.A."/>
            <person name="Ficko-Blean E."/>
            <person name="Wheeler G.L."/>
            <person name="Lohr M."/>
            <person name="Goodson H.V."/>
            <person name="Jenkins J.W."/>
            <person name="Blaby-Haas C.E."/>
            <person name="Helliwell K.E."/>
            <person name="Chan C."/>
            <person name="Marriage T."/>
            <person name="Bhattacharya D."/>
            <person name="Klein A.S."/>
            <person name="Badis Y."/>
            <person name="Brodie J."/>
            <person name="Cao Y."/>
            <person name="Collen J."/>
            <person name="Dittami S.M."/>
            <person name="Gachon C.M."/>
            <person name="Green B.R."/>
            <person name="Karpowicz S."/>
            <person name="Kim J.W."/>
            <person name="Kudahl U."/>
            <person name="Lin S."/>
            <person name="Michel G."/>
            <person name="Mittag M."/>
            <person name="Olson B.J."/>
            <person name="Pangilinan J."/>
            <person name="Peng Y."/>
            <person name="Qiu H."/>
            <person name="Shu S."/>
            <person name="Singer J.T."/>
            <person name="Smith A.G."/>
            <person name="Sprecher B.N."/>
            <person name="Wagner V."/>
            <person name="Wang W."/>
            <person name="Wang Z.-Y."/>
            <person name="Yan J."/>
            <person name="Yarish C."/>
            <person name="Zoeuner-Riek S."/>
            <person name="Zhuang Y."/>
            <person name="Zou Y."/>
            <person name="Lindquist E.A."/>
            <person name="Grimwood J."/>
            <person name="Barry K."/>
            <person name="Rokhsar D.S."/>
            <person name="Schmutz J."/>
            <person name="Stiller J.W."/>
            <person name="Grossman A.R."/>
            <person name="Prochnik S.E."/>
        </authorList>
    </citation>
    <scope>NUCLEOTIDE SEQUENCE [LARGE SCALE GENOMIC DNA]</scope>
    <source>
        <strain evidence="2">4086291</strain>
    </source>
</reference>
<feature type="compositionally biased region" description="Basic residues" evidence="1">
    <location>
        <begin position="178"/>
        <end position="194"/>
    </location>
</feature>
<feature type="compositionally biased region" description="Low complexity" evidence="1">
    <location>
        <begin position="329"/>
        <end position="352"/>
    </location>
</feature>
<feature type="compositionally biased region" description="Low complexity" evidence="1">
    <location>
        <begin position="207"/>
        <end position="229"/>
    </location>
</feature>
<name>A0A1X6PFE1_PORUM</name>
<protein>
    <submittedName>
        <fullName evidence="2">Uncharacterized protein</fullName>
    </submittedName>
</protein>
<accession>A0A1X6PFE1</accession>
<feature type="compositionally biased region" description="Low complexity" evidence="1">
    <location>
        <begin position="379"/>
        <end position="388"/>
    </location>
</feature>
<evidence type="ECO:0000313" key="3">
    <source>
        <dbReference type="Proteomes" id="UP000218209"/>
    </source>
</evidence>
<feature type="compositionally biased region" description="Pro residues" evidence="1">
    <location>
        <begin position="230"/>
        <end position="244"/>
    </location>
</feature>
<evidence type="ECO:0000256" key="1">
    <source>
        <dbReference type="SAM" id="MobiDB-lite"/>
    </source>
</evidence>
<sequence length="584" mass="61725">MTLFCKKSGAEHLLRCHTPALQRPPPVASQTPRCSDPTQPHYRNVVFSVFAPCVLCRLSSAALYIVRHPDCSSNPPAIPCCLGTINASERACGALSPIVCQTAGHFQPLGAQDSTSSSLTLLREPTMTTMHSTRKRTRAASQAEIDADVAAATAAAAALSVLLEADQEVPDDADQPPPRRRRASARTAARRRPSSARPADRPPAAPPARSRSSSPAAASAFSPSRRQAAPPRPPPRRVPLPPRRPTSRLETHSLGGAATLSPFAAPIEGPDSRRASASDGRALGEIPDDGLSPNGPRRQRADTSRGADPGARVGSSGVATVGPGRRGARGSTAGGSRPRASAPSATRAAGGRELSAPPRRQAFVSSSPFGMAPSPPASGSPAAAPRGGADLRRRANVPRPSRPPVERRSDGEEADYQCSCKRPRRGRALTNGRGGFDLPDDRHAAVRTLEAPPPPLNNMPVYGNDDVGIPPDRVRYVRGLVRAAVKEYFTSYHTWGYQEWSDMKQAITYVEQHEPSLAICVRSWGACALLSRAINNKAAYARCCCDRPPKPPAIGTPGTAGAGASVDATAVTRALVRPWRPNRV</sequence>